<keyword evidence="3 6" id="KW-1133">Transmembrane helix</keyword>
<gene>
    <name evidence="8" type="ORF">PITC_058790</name>
</gene>
<dbReference type="STRING" id="40296.A0A0A2LGE1"/>
<feature type="transmembrane region" description="Helical" evidence="6">
    <location>
        <begin position="47"/>
        <end position="70"/>
    </location>
</feature>
<comment type="subcellular location">
    <subcellularLocation>
        <location evidence="1">Membrane</location>
        <topology evidence="1">Multi-pass membrane protein</topology>
    </subcellularLocation>
</comment>
<proteinExistence type="inferred from homology"/>
<dbReference type="EMBL" id="JQGA01000010">
    <property type="protein sequence ID" value="KGO78276.1"/>
    <property type="molecule type" value="Genomic_DNA"/>
</dbReference>
<feature type="domain" description="Rhodopsin" evidence="7">
    <location>
        <begin position="25"/>
        <end position="219"/>
    </location>
</feature>
<dbReference type="InterPro" id="IPR052337">
    <property type="entry name" value="SAT4-like"/>
</dbReference>
<protein>
    <recommendedName>
        <fullName evidence="7">Rhodopsin domain-containing protein</fullName>
    </recommendedName>
</protein>
<sequence>MVWELLSYIMEKGYTSISYPPKVEQRGSGYDINSSSVAEPIVDLEQLYYVAMCLYLYASLSVKISLLIFLRRIFVKSLTAIHPLLAWMNWLTLAFQCDPARAAYDLTITNPSCYSQYKLFQIVLYQAVLIFVCDVIILIAPLVILCGLNLPTRKILALIVIFGSGVIACISPVVRFSTLDYLRNGTSDLTYGSSSSLYWMAIEFNLGLIAGSLSSLRPLPIFRRFGSSTNSQDKASTVDKAHELHNMNANEPRVIRKKSIGLGMGSTILQDSVNESQENIIYAPKGDYEQQRASF</sequence>
<evidence type="ECO:0000256" key="2">
    <source>
        <dbReference type="ARBA" id="ARBA00022692"/>
    </source>
</evidence>
<evidence type="ECO:0000256" key="4">
    <source>
        <dbReference type="ARBA" id="ARBA00023136"/>
    </source>
</evidence>
<evidence type="ECO:0000259" key="7">
    <source>
        <dbReference type="Pfam" id="PF20684"/>
    </source>
</evidence>
<dbReference type="PANTHER" id="PTHR33048:SF146">
    <property type="entry name" value="INTEGRAL MEMBRANE PROTEIN"/>
    <property type="match status" value="1"/>
</dbReference>
<evidence type="ECO:0000313" key="8">
    <source>
        <dbReference type="EMBL" id="KGO78276.1"/>
    </source>
</evidence>
<keyword evidence="2 6" id="KW-0812">Transmembrane</keyword>
<keyword evidence="9" id="KW-1185">Reference proteome</keyword>
<dbReference type="AlphaFoldDB" id="A0A0A2LGE1"/>
<reference evidence="8 9" key="1">
    <citation type="journal article" date="2015" name="Mol. Plant Microbe Interact.">
        <title>Genome, transcriptome, and functional analyses of Penicillium expansum provide new insights into secondary metabolism and pathogenicity.</title>
        <authorList>
            <person name="Ballester A.R."/>
            <person name="Marcet-Houben M."/>
            <person name="Levin E."/>
            <person name="Sela N."/>
            <person name="Selma-Lazaro C."/>
            <person name="Carmona L."/>
            <person name="Wisniewski M."/>
            <person name="Droby S."/>
            <person name="Gonzalez-Candelas L."/>
            <person name="Gabaldon T."/>
        </authorList>
    </citation>
    <scope>NUCLEOTIDE SEQUENCE [LARGE SCALE GENOMIC DNA]</scope>
    <source>
        <strain evidence="8 9">PHI-1</strain>
    </source>
</reference>
<accession>A0A0A2LGE1</accession>
<feature type="transmembrane region" description="Helical" evidence="6">
    <location>
        <begin position="155"/>
        <end position="177"/>
    </location>
</feature>
<dbReference type="Pfam" id="PF20684">
    <property type="entry name" value="Fung_rhodopsin"/>
    <property type="match status" value="1"/>
</dbReference>
<dbReference type="HOGENOM" id="CLU_028200_3_2_1"/>
<evidence type="ECO:0000256" key="3">
    <source>
        <dbReference type="ARBA" id="ARBA00022989"/>
    </source>
</evidence>
<evidence type="ECO:0000313" key="9">
    <source>
        <dbReference type="Proteomes" id="UP000030104"/>
    </source>
</evidence>
<feature type="transmembrane region" description="Helical" evidence="6">
    <location>
        <begin position="124"/>
        <end position="148"/>
    </location>
</feature>
<evidence type="ECO:0000256" key="6">
    <source>
        <dbReference type="SAM" id="Phobius"/>
    </source>
</evidence>
<evidence type="ECO:0000256" key="1">
    <source>
        <dbReference type="ARBA" id="ARBA00004141"/>
    </source>
</evidence>
<dbReference type="GO" id="GO:0016020">
    <property type="term" value="C:membrane"/>
    <property type="evidence" value="ECO:0007669"/>
    <property type="project" value="UniProtKB-SubCell"/>
</dbReference>
<organism evidence="8 9">
    <name type="scientific">Penicillium italicum</name>
    <name type="common">Blue mold</name>
    <dbReference type="NCBI Taxonomy" id="40296"/>
    <lineage>
        <taxon>Eukaryota</taxon>
        <taxon>Fungi</taxon>
        <taxon>Dikarya</taxon>
        <taxon>Ascomycota</taxon>
        <taxon>Pezizomycotina</taxon>
        <taxon>Eurotiomycetes</taxon>
        <taxon>Eurotiomycetidae</taxon>
        <taxon>Eurotiales</taxon>
        <taxon>Aspergillaceae</taxon>
        <taxon>Penicillium</taxon>
    </lineage>
</organism>
<evidence type="ECO:0000256" key="5">
    <source>
        <dbReference type="ARBA" id="ARBA00038359"/>
    </source>
</evidence>
<keyword evidence="4 6" id="KW-0472">Membrane</keyword>
<dbReference type="PhylomeDB" id="A0A0A2LGE1"/>
<dbReference type="InterPro" id="IPR049326">
    <property type="entry name" value="Rhodopsin_dom_fungi"/>
</dbReference>
<dbReference type="OrthoDB" id="4525788at2759"/>
<comment type="caution">
    <text evidence="8">The sequence shown here is derived from an EMBL/GenBank/DDBJ whole genome shotgun (WGS) entry which is preliminary data.</text>
</comment>
<comment type="similarity">
    <text evidence="5">Belongs to the SAT4 family.</text>
</comment>
<name>A0A0A2LGE1_PENIT</name>
<dbReference type="PANTHER" id="PTHR33048">
    <property type="entry name" value="PTH11-LIKE INTEGRAL MEMBRANE PROTEIN (AFU_ORTHOLOGUE AFUA_5G11245)"/>
    <property type="match status" value="1"/>
</dbReference>
<dbReference type="Proteomes" id="UP000030104">
    <property type="component" value="Unassembled WGS sequence"/>
</dbReference>